<name>A0ABQ0E172_9PORP</name>
<gene>
    <name evidence="5" type="ORF">Tsumi_05550</name>
</gene>
<keyword evidence="1" id="KW-0433">Leucine-rich repeat</keyword>
<evidence type="ECO:0000259" key="4">
    <source>
        <dbReference type="Pfam" id="PF18998"/>
    </source>
</evidence>
<comment type="caution">
    <text evidence="5">The sequence shown here is derived from an EMBL/GenBank/DDBJ whole genome shotgun (WGS) entry which is preliminary data.</text>
</comment>
<feature type="chain" id="PRO_5045985736" description="Bacterial repeat domain-containing protein" evidence="3">
    <location>
        <begin position="25"/>
        <end position="813"/>
    </location>
</feature>
<dbReference type="RefSeq" id="WP_411915261.1">
    <property type="nucleotide sequence ID" value="NZ_BAAFSF010000001.1"/>
</dbReference>
<dbReference type="InterPro" id="IPR044060">
    <property type="entry name" value="Bacterial_rp_domain"/>
</dbReference>
<dbReference type="PANTHER" id="PTHR47566:SF1">
    <property type="entry name" value="PROTEIN NUD1"/>
    <property type="match status" value="1"/>
</dbReference>
<accession>A0ABQ0E172</accession>
<proteinExistence type="predicted"/>
<keyword evidence="3" id="KW-0732">Signal</keyword>
<dbReference type="PANTHER" id="PTHR47566">
    <property type="match status" value="1"/>
</dbReference>
<evidence type="ECO:0000313" key="6">
    <source>
        <dbReference type="Proteomes" id="UP001628220"/>
    </source>
</evidence>
<reference evidence="5 6" key="1">
    <citation type="journal article" date="2025" name="Int. J. Syst. Evol. Microbiol.">
        <title>Desulfovibrio falkowii sp. nov., Porphyromonas miyakawae sp. nov., Mediterraneibacter flintii sp. nov. and Owariibacterium komagatae gen. nov., sp. nov., isolated from human faeces.</title>
        <authorList>
            <person name="Hamaguchi T."/>
            <person name="Ohara M."/>
            <person name="Hisatomi A."/>
            <person name="Sekiguchi K."/>
            <person name="Takeda J.I."/>
            <person name="Ueyama J."/>
            <person name="Ito M."/>
            <person name="Nishiwaki H."/>
            <person name="Ogi T."/>
            <person name="Hirayama M."/>
            <person name="Ohkuma M."/>
            <person name="Sakamoto M."/>
            <person name="Ohno K."/>
        </authorList>
    </citation>
    <scope>NUCLEOTIDE SEQUENCE [LARGE SCALE GENOMIC DNA]</scope>
    <source>
        <strain evidence="5 6">13CB11C</strain>
    </source>
</reference>
<keyword evidence="6" id="KW-1185">Reference proteome</keyword>
<feature type="domain" description="Bacterial repeat" evidence="4">
    <location>
        <begin position="658"/>
        <end position="729"/>
    </location>
</feature>
<dbReference type="InterPro" id="IPR032675">
    <property type="entry name" value="LRR_dom_sf"/>
</dbReference>
<evidence type="ECO:0000313" key="5">
    <source>
        <dbReference type="EMBL" id="GAB1251451.1"/>
    </source>
</evidence>
<dbReference type="InterPro" id="IPR052574">
    <property type="entry name" value="CDIRP"/>
</dbReference>
<organism evidence="5 6">
    <name type="scientific">Porphyromonas miyakawae</name>
    <dbReference type="NCBI Taxonomy" id="3137470"/>
    <lineage>
        <taxon>Bacteria</taxon>
        <taxon>Pseudomonadati</taxon>
        <taxon>Bacteroidota</taxon>
        <taxon>Bacteroidia</taxon>
        <taxon>Bacteroidales</taxon>
        <taxon>Porphyromonadaceae</taxon>
        <taxon>Porphyromonas</taxon>
    </lineage>
</organism>
<dbReference type="InterPro" id="IPR025875">
    <property type="entry name" value="Leu-rich_rpt_4"/>
</dbReference>
<feature type="signal peptide" evidence="3">
    <location>
        <begin position="1"/>
        <end position="24"/>
    </location>
</feature>
<dbReference type="Pfam" id="PF18998">
    <property type="entry name" value="Flg_new_2"/>
    <property type="match status" value="1"/>
</dbReference>
<dbReference type="EMBL" id="BAAFSF010000001">
    <property type="protein sequence ID" value="GAB1251451.1"/>
    <property type="molecule type" value="Genomic_DNA"/>
</dbReference>
<sequence>MKSKITKYLLLTVACVFFALPVAAQSITFSTGLGVGKTIKLQIEANGPVTATGIVGEIKSNGTNSYKLTSQKVTLTGDIKKFGCNSGKLTSLELRDCSNLTALGCNENELTSLDISHCPSLTALSCYTNLLTSLKLTDNTLDRLVCFDNKLASLDVSKCGKLTYLACSSNALKTLDISNCPKLTYLGCSKNKLTTLDLSKCQELQTFWCDNNDITSLSVANQESLRFLNCENNKITSLNLSNCNNITTLYCDNNQLTQLDLKQTPKLTVLSCSGNSLTSLDATSCPNLKRLFAYTNQLTSLDLSKCKDIEYISCEENLLDCAVMEAIAEALPTKTVSNKGTFDALSQVESNALPGKGNILTKHIVEIIKSKNWDVFCTKEAGSDNKTKYSGRNGSCTDYEPVNTIVFTTTRAIGETITLSIKSEGEVTAKGIRETTIDQGKKSTYTLSSQTVELSGNITELDCESNDLTSLDVSMCPSIEQLFCGNNKIASLDLSKCSEIKKLYCYKNQLSSLNISQCYEIKELACYKNQLTSLDVSKFGKLTDLVCFSNKLTSLKVAECTQLNWLSCEDNLLSCTAMENIVEELAQRVQNDPGSLIVLSKEEMNATPGNGNIMTKQNVEVAKSKFWKVLYVSKEGTIDYSNYVGREGTCTENGLSFAVTVSKAINGQIIIKGANNLEAVPYGTELTVEVAPEVGYELDKLMANNEDITESKSFVVKSNVTITATFKTNAESVARESASLYPNPASTEAMLCGVAQMSEVRLYGMDGTLLQTVTADEEGSARLYLEGLPEGTYPIVFLNALGVSNSVTLIIKR</sequence>
<keyword evidence="2" id="KW-0677">Repeat</keyword>
<evidence type="ECO:0000256" key="3">
    <source>
        <dbReference type="SAM" id="SignalP"/>
    </source>
</evidence>
<dbReference type="SUPFAM" id="SSF52058">
    <property type="entry name" value="L domain-like"/>
    <property type="match status" value="2"/>
</dbReference>
<dbReference type="Proteomes" id="UP001628220">
    <property type="component" value="Unassembled WGS sequence"/>
</dbReference>
<evidence type="ECO:0000256" key="2">
    <source>
        <dbReference type="ARBA" id="ARBA00022737"/>
    </source>
</evidence>
<dbReference type="Pfam" id="PF12799">
    <property type="entry name" value="LRR_4"/>
    <property type="match status" value="1"/>
</dbReference>
<evidence type="ECO:0000256" key="1">
    <source>
        <dbReference type="ARBA" id="ARBA00022614"/>
    </source>
</evidence>
<protein>
    <recommendedName>
        <fullName evidence="4">Bacterial repeat domain-containing protein</fullName>
    </recommendedName>
</protein>
<dbReference type="Gene3D" id="3.80.10.10">
    <property type="entry name" value="Ribonuclease Inhibitor"/>
    <property type="match status" value="2"/>
</dbReference>